<dbReference type="PANTHER" id="PTHR35791">
    <property type="entry name" value="UPF0754 MEMBRANE PROTEIN YHEB"/>
    <property type="match status" value="1"/>
</dbReference>
<protein>
    <recommendedName>
        <fullName evidence="4">DUF445 domain-containing protein</fullName>
    </recommendedName>
</protein>
<feature type="transmembrane region" description="Helical" evidence="1">
    <location>
        <begin position="216"/>
        <end position="238"/>
    </location>
</feature>
<keyword evidence="1" id="KW-1133">Transmembrane helix</keyword>
<keyword evidence="1" id="KW-0812">Transmembrane</keyword>
<comment type="caution">
    <text evidence="2">The sequence shown here is derived from an EMBL/GenBank/DDBJ whole genome shotgun (WGS) entry which is preliminary data.</text>
</comment>
<keyword evidence="1" id="KW-0472">Membrane</keyword>
<organism evidence="2 3">
    <name type="scientific">Limnobacter litoralis</name>
    <dbReference type="NCBI Taxonomy" id="481366"/>
    <lineage>
        <taxon>Bacteria</taxon>
        <taxon>Pseudomonadati</taxon>
        <taxon>Pseudomonadota</taxon>
        <taxon>Betaproteobacteria</taxon>
        <taxon>Burkholderiales</taxon>
        <taxon>Burkholderiaceae</taxon>
        <taxon>Limnobacter</taxon>
    </lineage>
</organism>
<sequence>MDWQNIIADVQKNYLIYVSIPIIAALLGYITKIAAVKMMFYPMNFIGIKPIFGWQGIVPRNALRMASIAVDTITTKLVSVKEVVAGLDSERLGKELEGPAMEVIESIIREVMSKHQPRLWESLPNFAQRKLIDRVKKDVPNVIASVMEDIKSNIDQILNLKELVIRILMNDKHLLNRIFQEVGREEFKFFGVSGLYFGFMIGLVQMILWVLLKEPLILPIFGFLVGFISDWVALNILFEPKKPIPFGSYTIQGLFLKRQQKVAADYARIIATDILTPQTIIGELVAGPLSERVQAMVDDRVREMVDSKASIVKPFVVMAVGAETFQQMKSDTASMLMERLQDVIMHAESYVQTALDIENIVGSRMQAMTPLEFEGLLRPVFKQEEWILIMVGAILGFLVGEGQLTAMVHLGVLGH</sequence>
<evidence type="ECO:0000256" key="1">
    <source>
        <dbReference type="SAM" id="Phobius"/>
    </source>
</evidence>
<dbReference type="RefSeq" id="WP_284281003.1">
    <property type="nucleotide sequence ID" value="NZ_BSOJ01000015.1"/>
</dbReference>
<feature type="transmembrane region" description="Helical" evidence="1">
    <location>
        <begin position="14"/>
        <end position="35"/>
    </location>
</feature>
<reference evidence="3" key="1">
    <citation type="journal article" date="2019" name="Int. J. Syst. Evol. Microbiol.">
        <title>The Global Catalogue of Microorganisms (GCM) 10K type strain sequencing project: providing services to taxonomists for standard genome sequencing and annotation.</title>
        <authorList>
            <consortium name="The Broad Institute Genomics Platform"/>
            <consortium name="The Broad Institute Genome Sequencing Center for Infectious Disease"/>
            <person name="Wu L."/>
            <person name="Ma J."/>
        </authorList>
    </citation>
    <scope>NUCLEOTIDE SEQUENCE [LARGE SCALE GENOMIC DNA]</scope>
    <source>
        <strain evidence="3">NBRC 105857</strain>
    </source>
</reference>
<dbReference type="EMBL" id="BSOJ01000015">
    <property type="protein sequence ID" value="GLR26425.1"/>
    <property type="molecule type" value="Genomic_DNA"/>
</dbReference>
<accession>A0ABQ5YRM0</accession>
<evidence type="ECO:0000313" key="3">
    <source>
        <dbReference type="Proteomes" id="UP001156664"/>
    </source>
</evidence>
<dbReference type="PANTHER" id="PTHR35791:SF1">
    <property type="entry name" value="UPF0754 MEMBRANE PROTEIN YHEB"/>
    <property type="match status" value="1"/>
</dbReference>
<proteinExistence type="predicted"/>
<keyword evidence="3" id="KW-1185">Reference proteome</keyword>
<evidence type="ECO:0000313" key="2">
    <source>
        <dbReference type="EMBL" id="GLR26425.1"/>
    </source>
</evidence>
<name>A0ABQ5YRM0_9BURK</name>
<evidence type="ECO:0008006" key="4">
    <source>
        <dbReference type="Google" id="ProtNLM"/>
    </source>
</evidence>
<feature type="transmembrane region" description="Helical" evidence="1">
    <location>
        <begin position="386"/>
        <end position="412"/>
    </location>
</feature>
<dbReference type="Proteomes" id="UP001156664">
    <property type="component" value="Unassembled WGS sequence"/>
</dbReference>
<gene>
    <name evidence="2" type="ORF">GCM10007875_15150</name>
</gene>
<feature type="transmembrane region" description="Helical" evidence="1">
    <location>
        <begin position="187"/>
        <end position="210"/>
    </location>
</feature>